<dbReference type="Proteomes" id="UP000887116">
    <property type="component" value="Unassembled WGS sequence"/>
</dbReference>
<evidence type="ECO:0000313" key="3">
    <source>
        <dbReference type="Proteomes" id="UP000887116"/>
    </source>
</evidence>
<accession>A0A8X6H993</accession>
<gene>
    <name evidence="2" type="ORF">TNCT_631821</name>
</gene>
<evidence type="ECO:0000256" key="1">
    <source>
        <dbReference type="SAM" id="MobiDB-lite"/>
    </source>
</evidence>
<evidence type="ECO:0000313" key="2">
    <source>
        <dbReference type="EMBL" id="GFR19636.1"/>
    </source>
</evidence>
<feature type="compositionally biased region" description="Basic and acidic residues" evidence="1">
    <location>
        <begin position="64"/>
        <end position="86"/>
    </location>
</feature>
<feature type="region of interest" description="Disordered" evidence="1">
    <location>
        <begin position="52"/>
        <end position="102"/>
    </location>
</feature>
<proteinExistence type="predicted"/>
<sequence length="124" mass="14125">MWKGICRKEHDTKCSSDNRARSRYPPTDCIHPKSRQGGLQKALQAGALFQQRYSGAKSRSAKQNQEKKPDRSRCTTEFERSMSDHKGRARISPPQECQKGGEICSHKISSEEPHCDRAHARMKV</sequence>
<feature type="region of interest" description="Disordered" evidence="1">
    <location>
        <begin position="1"/>
        <end position="39"/>
    </location>
</feature>
<comment type="caution">
    <text evidence="2">The sequence shown here is derived from an EMBL/GenBank/DDBJ whole genome shotgun (WGS) entry which is preliminary data.</text>
</comment>
<dbReference type="AlphaFoldDB" id="A0A8X6H993"/>
<organism evidence="2 3">
    <name type="scientific">Trichonephila clavata</name>
    <name type="common">Joro spider</name>
    <name type="synonym">Nephila clavata</name>
    <dbReference type="NCBI Taxonomy" id="2740835"/>
    <lineage>
        <taxon>Eukaryota</taxon>
        <taxon>Metazoa</taxon>
        <taxon>Ecdysozoa</taxon>
        <taxon>Arthropoda</taxon>
        <taxon>Chelicerata</taxon>
        <taxon>Arachnida</taxon>
        <taxon>Araneae</taxon>
        <taxon>Araneomorphae</taxon>
        <taxon>Entelegynae</taxon>
        <taxon>Araneoidea</taxon>
        <taxon>Nephilidae</taxon>
        <taxon>Trichonephila</taxon>
    </lineage>
</organism>
<feature type="compositionally biased region" description="Basic and acidic residues" evidence="1">
    <location>
        <begin position="1"/>
        <end position="20"/>
    </location>
</feature>
<protein>
    <submittedName>
        <fullName evidence="2">Uncharacterized protein</fullName>
    </submittedName>
</protein>
<dbReference type="OrthoDB" id="10466733at2759"/>
<name>A0A8X6H993_TRICU</name>
<dbReference type="EMBL" id="BMAO01007942">
    <property type="protein sequence ID" value="GFR19636.1"/>
    <property type="molecule type" value="Genomic_DNA"/>
</dbReference>
<keyword evidence="3" id="KW-1185">Reference proteome</keyword>
<reference evidence="2" key="1">
    <citation type="submission" date="2020-07" db="EMBL/GenBank/DDBJ databases">
        <title>Multicomponent nature underlies the extraordinary mechanical properties of spider dragline silk.</title>
        <authorList>
            <person name="Kono N."/>
            <person name="Nakamura H."/>
            <person name="Mori M."/>
            <person name="Yoshida Y."/>
            <person name="Ohtoshi R."/>
            <person name="Malay A.D."/>
            <person name="Moran D.A.P."/>
            <person name="Tomita M."/>
            <person name="Numata K."/>
            <person name="Arakawa K."/>
        </authorList>
    </citation>
    <scope>NUCLEOTIDE SEQUENCE</scope>
</reference>